<organism evidence="1 2">
    <name type="scientific">Curvibacter cyanobacteriorum</name>
    <dbReference type="NCBI Taxonomy" id="3026422"/>
    <lineage>
        <taxon>Bacteria</taxon>
        <taxon>Pseudomonadati</taxon>
        <taxon>Pseudomonadota</taxon>
        <taxon>Betaproteobacteria</taxon>
        <taxon>Burkholderiales</taxon>
        <taxon>Comamonadaceae</taxon>
        <taxon>Curvibacter</taxon>
    </lineage>
</organism>
<dbReference type="RefSeq" id="WP_273950651.1">
    <property type="nucleotide sequence ID" value="NZ_JAQSIP010000003.1"/>
</dbReference>
<accession>A0ABT5MXV0</accession>
<dbReference type="EMBL" id="JAQSIP010000003">
    <property type="protein sequence ID" value="MDD0838648.1"/>
    <property type="molecule type" value="Genomic_DNA"/>
</dbReference>
<proteinExistence type="predicted"/>
<evidence type="ECO:0000313" key="1">
    <source>
        <dbReference type="EMBL" id="MDD0838648.1"/>
    </source>
</evidence>
<protein>
    <submittedName>
        <fullName evidence="1">Uncharacterized protein</fullName>
    </submittedName>
</protein>
<comment type="caution">
    <text evidence="1">The sequence shown here is derived from an EMBL/GenBank/DDBJ whole genome shotgun (WGS) entry which is preliminary data.</text>
</comment>
<reference evidence="1 2" key="1">
    <citation type="submission" date="2023-02" db="EMBL/GenBank/DDBJ databases">
        <title>Bacterial whole genomic sequence of Curvibacter sp. HBC61.</title>
        <authorList>
            <person name="Le V."/>
            <person name="Ko S.-R."/>
            <person name="Ahn C.-Y."/>
            <person name="Oh H.-M."/>
        </authorList>
    </citation>
    <scope>NUCLEOTIDE SEQUENCE [LARGE SCALE GENOMIC DNA]</scope>
    <source>
        <strain evidence="1 2">HBC61</strain>
    </source>
</reference>
<dbReference type="Proteomes" id="UP001528673">
    <property type="component" value="Unassembled WGS sequence"/>
</dbReference>
<gene>
    <name evidence="1" type="ORF">PSQ40_08695</name>
</gene>
<evidence type="ECO:0000313" key="2">
    <source>
        <dbReference type="Proteomes" id="UP001528673"/>
    </source>
</evidence>
<sequence>MPPWGVDAAEGASDAPWGGRWSDWQGWAYRVAAWTLLHLGEDAASLAFLFC</sequence>
<keyword evidence="2" id="KW-1185">Reference proteome</keyword>
<name>A0ABT5MXV0_9BURK</name>